<proteinExistence type="predicted"/>
<protein>
    <submittedName>
        <fullName evidence="5">Uncharacterized protein</fullName>
    </submittedName>
</protein>
<feature type="compositionally biased region" description="Polar residues" evidence="4">
    <location>
        <begin position="466"/>
        <end position="480"/>
    </location>
</feature>
<feature type="compositionally biased region" description="Low complexity" evidence="4">
    <location>
        <begin position="415"/>
        <end position="440"/>
    </location>
</feature>
<dbReference type="STRING" id="1157962.A0A250XKA4"/>
<evidence type="ECO:0000313" key="5">
    <source>
        <dbReference type="EMBL" id="GAX83230.1"/>
    </source>
</evidence>
<evidence type="ECO:0000256" key="2">
    <source>
        <dbReference type="ARBA" id="ARBA00022490"/>
    </source>
</evidence>
<dbReference type="EMBL" id="BEGY01000094">
    <property type="protein sequence ID" value="GAX83230.1"/>
    <property type="molecule type" value="Genomic_DNA"/>
</dbReference>
<dbReference type="Gene3D" id="1.20.960.40">
    <property type="match status" value="1"/>
</dbReference>
<feature type="compositionally biased region" description="Pro residues" evidence="4">
    <location>
        <begin position="222"/>
        <end position="234"/>
    </location>
</feature>
<feature type="region of interest" description="Disordered" evidence="4">
    <location>
        <begin position="207"/>
        <end position="239"/>
    </location>
</feature>
<dbReference type="Proteomes" id="UP000232323">
    <property type="component" value="Unassembled WGS sequence"/>
</dbReference>
<feature type="compositionally biased region" description="Low complexity" evidence="4">
    <location>
        <begin position="485"/>
        <end position="494"/>
    </location>
</feature>
<dbReference type="PANTHER" id="PTHR15431">
    <property type="entry name" value="FGFR1 ONCOGENE PARTNER/LISH DOMAIN-CONTAINING PROTEIN"/>
    <property type="match status" value="1"/>
</dbReference>
<comment type="subcellular location">
    <subcellularLocation>
        <location evidence="1">Cytoplasm</location>
        <location evidence="1">Cytoskeleton</location>
    </subcellularLocation>
</comment>
<feature type="region of interest" description="Disordered" evidence="4">
    <location>
        <begin position="459"/>
        <end position="533"/>
    </location>
</feature>
<reference evidence="5 6" key="1">
    <citation type="submission" date="2017-08" db="EMBL/GenBank/DDBJ databases">
        <title>Acidophilic green algal genome provides insights into adaptation to an acidic environment.</title>
        <authorList>
            <person name="Hirooka S."/>
            <person name="Hirose Y."/>
            <person name="Kanesaki Y."/>
            <person name="Higuchi S."/>
            <person name="Fujiwara T."/>
            <person name="Onuma R."/>
            <person name="Era A."/>
            <person name="Ohbayashi R."/>
            <person name="Uzuka A."/>
            <person name="Nozaki H."/>
            <person name="Yoshikawa H."/>
            <person name="Miyagishima S.Y."/>
        </authorList>
    </citation>
    <scope>NUCLEOTIDE SEQUENCE [LARGE SCALE GENOMIC DNA]</scope>
    <source>
        <strain evidence="5 6">NIES-2499</strain>
    </source>
</reference>
<keyword evidence="6" id="KW-1185">Reference proteome</keyword>
<keyword evidence="3" id="KW-0206">Cytoskeleton</keyword>
<dbReference type="PANTHER" id="PTHR15431:SF4">
    <property type="entry name" value="PROTEIN TONNEAU 1B"/>
    <property type="match status" value="1"/>
</dbReference>
<keyword evidence="2" id="KW-0963">Cytoplasm</keyword>
<feature type="region of interest" description="Disordered" evidence="4">
    <location>
        <begin position="382"/>
        <end position="447"/>
    </location>
</feature>
<organism evidence="5 6">
    <name type="scientific">Chlamydomonas eustigma</name>
    <dbReference type="NCBI Taxonomy" id="1157962"/>
    <lineage>
        <taxon>Eukaryota</taxon>
        <taxon>Viridiplantae</taxon>
        <taxon>Chlorophyta</taxon>
        <taxon>core chlorophytes</taxon>
        <taxon>Chlorophyceae</taxon>
        <taxon>CS clade</taxon>
        <taxon>Chlamydomonadales</taxon>
        <taxon>Chlamydomonadaceae</taxon>
        <taxon>Chlamydomonas</taxon>
    </lineage>
</organism>
<feature type="compositionally biased region" description="Polar residues" evidence="4">
    <location>
        <begin position="207"/>
        <end position="218"/>
    </location>
</feature>
<name>A0A250XKA4_9CHLO</name>
<evidence type="ECO:0000313" key="6">
    <source>
        <dbReference type="Proteomes" id="UP000232323"/>
    </source>
</evidence>
<evidence type="ECO:0000256" key="3">
    <source>
        <dbReference type="ARBA" id="ARBA00023212"/>
    </source>
</evidence>
<accession>A0A250XKA4</accession>
<dbReference type="GO" id="GO:0015630">
    <property type="term" value="C:microtubule cytoskeleton"/>
    <property type="evidence" value="ECO:0007669"/>
    <property type="project" value="UniProtKB-ARBA"/>
</dbReference>
<feature type="compositionally biased region" description="Low complexity" evidence="4">
    <location>
        <begin position="310"/>
        <end position="319"/>
    </location>
</feature>
<comment type="caution">
    <text evidence="5">The sequence shown here is derived from an EMBL/GenBank/DDBJ whole genome shotgun (WGS) entry which is preliminary data.</text>
</comment>
<dbReference type="PROSITE" id="PS50896">
    <property type="entry name" value="LISH"/>
    <property type="match status" value="1"/>
</dbReference>
<dbReference type="OrthoDB" id="5970631at2759"/>
<dbReference type="AlphaFoldDB" id="A0A250XKA4"/>
<evidence type="ECO:0000256" key="1">
    <source>
        <dbReference type="ARBA" id="ARBA00004245"/>
    </source>
</evidence>
<dbReference type="InterPro" id="IPR006594">
    <property type="entry name" value="LisH"/>
</dbReference>
<feature type="region of interest" description="Disordered" evidence="4">
    <location>
        <begin position="278"/>
        <end position="346"/>
    </location>
</feature>
<evidence type="ECO:0000256" key="4">
    <source>
        <dbReference type="SAM" id="MobiDB-lite"/>
    </source>
</evidence>
<gene>
    <name evidence="5" type="ORF">CEUSTIGMA_g10656.t1</name>
</gene>
<sequence>MDDINDIKELVARSLERKKVLSKLRAELRAHVFLAIDEEESSTGGEGLAIKTANPNREALSSLPEGQLVVDIVHEFLEWCCMDFTLKVFEPEIGIMGGTYAVTNRGDVFRQLGLPVTVDGPVLLSLLRNRLRDSHDDDDDECAIKDSVELEGTGKAIKKPTSVKYPPQQAVQDTLIPDQGGVTAMSQRPPLPTLTSKLQPVPFTMTSTHNATSTSGISTTTLPPPRAIPPPIPSKPLALAPKKELSNDSFGEVESDEGLDGLEIVDEEEDYAFAMGNEKASQDPSHPAGALPTSLPPHMTDQGASGGGESQEMSESGLSTSSIILPGGRIRPSRASKGVIADNMNPPLAASLRSNELFQGDRSFGSSHELGSRSYGVELESSLNLSGDIPPTSKKDSQAGSLGGSREDFPTKPRGLAPLAPLSGKGLAPLAPLGAAGRPLKSSGAEDIKDELRRAGLLTLPLGDSDSVNSSLDTARLQQKQKQEGGPAAASAAGRPPPGRHVFDAELSVSNSLAEEGFGAPADPEHGGSFSMDVSRSMDMREHGISQMDRSGDLDLDTADIAETVEWD</sequence>